<dbReference type="EMBL" id="JAGSPA010000003">
    <property type="protein sequence ID" value="MBV7257243.1"/>
    <property type="molecule type" value="Genomic_DNA"/>
</dbReference>
<dbReference type="RefSeq" id="WP_218446068.1">
    <property type="nucleotide sequence ID" value="NZ_JAGSPA010000003.1"/>
</dbReference>
<protein>
    <submittedName>
        <fullName evidence="1">Uncharacterized protein</fullName>
    </submittedName>
</protein>
<reference evidence="1 2" key="1">
    <citation type="submission" date="2021-04" db="EMBL/GenBank/DDBJ databases">
        <authorList>
            <person name="Pira H."/>
            <person name="Risdian C."/>
            <person name="Wink J."/>
        </authorList>
    </citation>
    <scope>NUCLEOTIDE SEQUENCE [LARGE SCALE GENOMIC DNA]</scope>
    <source>
        <strain evidence="1 2">WHA3</strain>
    </source>
</reference>
<gene>
    <name evidence="1" type="ORF">KCG44_10660</name>
</gene>
<organism evidence="1 2">
    <name type="scientific">Pacificimonas pallii</name>
    <dbReference type="NCBI Taxonomy" id="2827236"/>
    <lineage>
        <taxon>Bacteria</taxon>
        <taxon>Pseudomonadati</taxon>
        <taxon>Pseudomonadota</taxon>
        <taxon>Alphaproteobacteria</taxon>
        <taxon>Sphingomonadales</taxon>
        <taxon>Sphingosinicellaceae</taxon>
        <taxon>Pacificimonas</taxon>
    </lineage>
</organism>
<dbReference type="Proteomes" id="UP000722336">
    <property type="component" value="Unassembled WGS sequence"/>
</dbReference>
<keyword evidence="2" id="KW-1185">Reference proteome</keyword>
<proteinExistence type="predicted"/>
<name>A0ABS6SFP8_9SPHN</name>
<evidence type="ECO:0000313" key="2">
    <source>
        <dbReference type="Proteomes" id="UP000722336"/>
    </source>
</evidence>
<comment type="caution">
    <text evidence="1">The sequence shown here is derived from an EMBL/GenBank/DDBJ whole genome shotgun (WGS) entry which is preliminary data.</text>
</comment>
<accession>A0ABS6SFP8</accession>
<evidence type="ECO:0000313" key="1">
    <source>
        <dbReference type="EMBL" id="MBV7257243.1"/>
    </source>
</evidence>
<sequence>MTTRISLDFPGFDMSMELPGDQKPMGDVAINGVAFYPGSIINSMAVEAMGGVDGNGLVTIDFSAPAAVERVRRHFISGLADTEVVLTTSEPRVIEGLARGGERFRIELDIAPEATASGRVTIQKALTSALPATSLPTTSLPPASFPAVGLPAVE</sequence>